<proteinExistence type="predicted"/>
<keyword evidence="2" id="KW-0378">Hydrolase</keyword>
<evidence type="ECO:0000313" key="8">
    <source>
        <dbReference type="Proteomes" id="UP000780801"/>
    </source>
</evidence>
<keyword evidence="4" id="KW-0456">Lyase</keyword>
<gene>
    <name evidence="7" type="ORF">BGW38_004773</name>
</gene>
<dbReference type="EMBL" id="JAABOA010003037">
    <property type="protein sequence ID" value="KAF9579112.1"/>
    <property type="molecule type" value="Genomic_DNA"/>
</dbReference>
<feature type="region of interest" description="Disordered" evidence="6">
    <location>
        <begin position="611"/>
        <end position="632"/>
    </location>
</feature>
<keyword evidence="1" id="KW-0479">Metal-binding</keyword>
<evidence type="ECO:0000256" key="1">
    <source>
        <dbReference type="ARBA" id="ARBA00022723"/>
    </source>
</evidence>
<dbReference type="GO" id="GO:0005737">
    <property type="term" value="C:cytoplasm"/>
    <property type="evidence" value="ECO:0007669"/>
    <property type="project" value="TreeGrafter"/>
</dbReference>
<comment type="caution">
    <text evidence="7">The sequence shown here is derived from an EMBL/GenBank/DDBJ whole genome shotgun (WGS) entry which is preliminary data.</text>
</comment>
<name>A0A9P6FPA0_9FUNG</name>
<organism evidence="7 8">
    <name type="scientific">Lunasporangiospora selenospora</name>
    <dbReference type="NCBI Taxonomy" id="979761"/>
    <lineage>
        <taxon>Eukaryota</taxon>
        <taxon>Fungi</taxon>
        <taxon>Fungi incertae sedis</taxon>
        <taxon>Mucoromycota</taxon>
        <taxon>Mortierellomycotina</taxon>
        <taxon>Mortierellomycetes</taxon>
        <taxon>Mortierellales</taxon>
        <taxon>Mortierellaceae</taxon>
        <taxon>Lunasporangiospora</taxon>
    </lineage>
</organism>
<keyword evidence="8" id="KW-1185">Reference proteome</keyword>
<dbReference type="SUPFAM" id="SSF110581">
    <property type="entry name" value="Indigoidine synthase A-like"/>
    <property type="match status" value="1"/>
</dbReference>
<dbReference type="Gene3D" id="3.40.1190.20">
    <property type="match status" value="1"/>
</dbReference>
<dbReference type="SUPFAM" id="SSF53613">
    <property type="entry name" value="Ribokinase-like"/>
    <property type="match status" value="1"/>
</dbReference>
<dbReference type="GO" id="GO:0004730">
    <property type="term" value="F:pseudouridylate synthase activity"/>
    <property type="evidence" value="ECO:0007669"/>
    <property type="project" value="InterPro"/>
</dbReference>
<keyword evidence="5" id="KW-0326">Glycosidase</keyword>
<evidence type="ECO:0000256" key="3">
    <source>
        <dbReference type="ARBA" id="ARBA00023211"/>
    </source>
</evidence>
<evidence type="ECO:0000256" key="5">
    <source>
        <dbReference type="ARBA" id="ARBA00023295"/>
    </source>
</evidence>
<accession>A0A9P6FPA0</accession>
<evidence type="ECO:0008006" key="9">
    <source>
        <dbReference type="Google" id="ProtNLM"/>
    </source>
</evidence>
<dbReference type="InterPro" id="IPR029056">
    <property type="entry name" value="Ribokinase-like"/>
</dbReference>
<evidence type="ECO:0000313" key="7">
    <source>
        <dbReference type="EMBL" id="KAF9579112.1"/>
    </source>
</evidence>
<feature type="compositionally biased region" description="Basic residues" evidence="6">
    <location>
        <begin position="623"/>
        <end position="632"/>
    </location>
</feature>
<evidence type="ECO:0000256" key="4">
    <source>
        <dbReference type="ARBA" id="ARBA00023239"/>
    </source>
</evidence>
<keyword evidence="3" id="KW-0464">Manganese</keyword>
<dbReference type="GO" id="GO:0046872">
    <property type="term" value="F:metal ion binding"/>
    <property type="evidence" value="ECO:0007669"/>
    <property type="project" value="UniProtKB-KW"/>
</dbReference>
<dbReference type="Proteomes" id="UP000780801">
    <property type="component" value="Unassembled WGS sequence"/>
</dbReference>
<dbReference type="InterPro" id="IPR007342">
    <property type="entry name" value="PsuG"/>
</dbReference>
<dbReference type="Pfam" id="PF04227">
    <property type="entry name" value="Indigoidine_A"/>
    <property type="match status" value="1"/>
</dbReference>
<dbReference type="OrthoDB" id="198885at2759"/>
<dbReference type="GO" id="GO:0016798">
    <property type="term" value="F:hydrolase activity, acting on glycosyl bonds"/>
    <property type="evidence" value="ECO:0007669"/>
    <property type="project" value="UniProtKB-KW"/>
</dbReference>
<dbReference type="Gene3D" id="3.40.1790.10">
    <property type="entry name" value="Indigoidine synthase domain"/>
    <property type="match status" value="1"/>
</dbReference>
<dbReference type="PANTHER" id="PTHR42909:SF1">
    <property type="entry name" value="CARBOHYDRATE KINASE PFKB DOMAIN-CONTAINING PROTEIN"/>
    <property type="match status" value="1"/>
</dbReference>
<dbReference type="PANTHER" id="PTHR42909">
    <property type="entry name" value="ZGC:136858"/>
    <property type="match status" value="1"/>
</dbReference>
<reference evidence="7" key="1">
    <citation type="journal article" date="2020" name="Fungal Divers.">
        <title>Resolving the Mortierellaceae phylogeny through synthesis of multi-gene phylogenetics and phylogenomics.</title>
        <authorList>
            <person name="Vandepol N."/>
            <person name="Liber J."/>
            <person name="Desiro A."/>
            <person name="Na H."/>
            <person name="Kennedy M."/>
            <person name="Barry K."/>
            <person name="Grigoriev I.V."/>
            <person name="Miller A.N."/>
            <person name="O'Donnell K."/>
            <person name="Stajich J.E."/>
            <person name="Bonito G."/>
        </authorList>
    </citation>
    <scope>NUCLEOTIDE SEQUENCE</scope>
    <source>
        <strain evidence="7">KOD1015</strain>
    </source>
</reference>
<sequence length="632" mass="67705">MPYPQNLETAIQVENIVREHGATPATIAILDGQVHIGLEEDQIARLAKLGREAIKVSRRDLAAVMAKGQTGATTVSGTMVLAHRAGIKVFATGGIGGVHRGYSNTLDASADLTELGRTPVAVVCAGVKSILDIGKTLEFLETQGVTVATFGKTKDFPAFFTRTSGFMSMLNIETFEEAAKMIAANHELDLQSGIIFGVPIPEKDAMDTARVGEAIETAVKEAHDNKIFGKENTPFLLKRVNELTGGNSLKSNIALVKNNASVAARIAASLSKMNQARSFSTSARRMNHSRGNADPIMVIGGTVVDITATTKTASSSLMLHSSHPGGTRISLGGVGRNIAEGISKLDPDGCVFVSAIGGIKRKEGDGDNDGNDDVFGPWLVSEIARRGMGYLEMHPVAGARTATYTALHDATGNLVSAVADMDVFEALPSEKVKESILKYRPRTICFDGNLSVDCMRTILETCRGQNTRVFFEPTSVAKCARVLDRSIESALKDGLLGFATPNEYELVAPKVKDLAASKDLSSRAGSLEVTDEQGQKSVVSWKSYPAHVVPNIKSVSGAASVVTNIHHLEDLRNTTRSHETMDPVQFWNQLDAIVEDAQGAAIMTMQTHETVSPAMADSEQARRLRNKSKKIF</sequence>
<dbReference type="InterPro" id="IPR022830">
    <property type="entry name" value="Indigdn_synthA-like"/>
</dbReference>
<dbReference type="AlphaFoldDB" id="A0A9P6FPA0"/>
<evidence type="ECO:0000256" key="2">
    <source>
        <dbReference type="ARBA" id="ARBA00022801"/>
    </source>
</evidence>
<protein>
    <recommendedName>
        <fullName evidence="9">Pseudouridine-5'-phosphate glycosidase</fullName>
    </recommendedName>
</protein>
<evidence type="ECO:0000256" key="6">
    <source>
        <dbReference type="SAM" id="MobiDB-lite"/>
    </source>
</evidence>